<dbReference type="AlphaFoldDB" id="A0A1I5RZ37"/>
<dbReference type="OrthoDB" id="164847at2"/>
<dbReference type="RefSeq" id="WP_025746724.1">
    <property type="nucleotide sequence ID" value="NZ_FOXR01000001.1"/>
</dbReference>
<dbReference type="Gene3D" id="6.20.120.50">
    <property type="match status" value="1"/>
</dbReference>
<gene>
    <name evidence="1" type="ORF">SAMN05444406_101176</name>
</gene>
<accession>A0A1I5RZ37</accession>
<keyword evidence="2" id="KW-1185">Reference proteome</keyword>
<dbReference type="EMBL" id="FOXR01000001">
    <property type="protein sequence ID" value="SFP63765.1"/>
    <property type="molecule type" value="Genomic_DNA"/>
</dbReference>
<name>A0A1I5RZ37_9FIRM</name>
<reference evidence="1 2" key="1">
    <citation type="submission" date="2016-10" db="EMBL/GenBank/DDBJ databases">
        <authorList>
            <person name="de Groot N.N."/>
        </authorList>
    </citation>
    <scope>NUCLEOTIDE SEQUENCE [LARGE SCALE GENOMIC DNA]</scope>
    <source>
        <strain evidence="1 2">DSM 20678</strain>
    </source>
</reference>
<dbReference type="STRING" id="937334.SAMN05444406_101176"/>
<evidence type="ECO:0008006" key="3">
    <source>
        <dbReference type="Google" id="ProtNLM"/>
    </source>
</evidence>
<sequence length="74" mass="8652">MKKVIIDRFEGDFAVCEDEDRKIINIEKSRLPKDAKEGTVLIIMGDKEDDIKVDYAETEARKSRIKRMMDSLFN</sequence>
<dbReference type="Pfam" id="PF11213">
    <property type="entry name" value="DUF3006"/>
    <property type="match status" value="1"/>
</dbReference>
<proteinExistence type="predicted"/>
<organism evidence="1 2">
    <name type="scientific">Caldicoprobacter faecalis</name>
    <dbReference type="NCBI Taxonomy" id="937334"/>
    <lineage>
        <taxon>Bacteria</taxon>
        <taxon>Bacillati</taxon>
        <taxon>Bacillota</taxon>
        <taxon>Clostridia</taxon>
        <taxon>Caldicoprobacterales</taxon>
        <taxon>Caldicoprobacteraceae</taxon>
        <taxon>Caldicoprobacter</taxon>
    </lineage>
</organism>
<evidence type="ECO:0000313" key="1">
    <source>
        <dbReference type="EMBL" id="SFP63765.1"/>
    </source>
</evidence>
<dbReference type="InterPro" id="IPR021377">
    <property type="entry name" value="DUF3006"/>
</dbReference>
<protein>
    <recommendedName>
        <fullName evidence="3">DUF3006 domain-containing protein</fullName>
    </recommendedName>
</protein>
<evidence type="ECO:0000313" key="2">
    <source>
        <dbReference type="Proteomes" id="UP000198577"/>
    </source>
</evidence>
<dbReference type="Proteomes" id="UP000198577">
    <property type="component" value="Unassembled WGS sequence"/>
</dbReference>